<proteinExistence type="predicted"/>
<protein>
    <submittedName>
        <fullName evidence="1">Uncharacterized protein</fullName>
    </submittedName>
</protein>
<reference evidence="1 2" key="1">
    <citation type="submission" date="2023-05" db="EMBL/GenBank/DDBJ databases">
        <title>B98-5 Cell Line De Novo Hybrid Assembly: An Optical Mapping Approach.</title>
        <authorList>
            <person name="Kananen K."/>
            <person name="Auerbach J.A."/>
            <person name="Kautto E."/>
            <person name="Blachly J.S."/>
        </authorList>
    </citation>
    <scope>NUCLEOTIDE SEQUENCE [LARGE SCALE GENOMIC DNA]</scope>
    <source>
        <strain evidence="1">B95-8</strain>
        <tissue evidence="1">Cell line</tissue>
    </source>
</reference>
<dbReference type="EMBL" id="JASSZA010000012">
    <property type="protein sequence ID" value="KAK2096726.1"/>
    <property type="molecule type" value="Genomic_DNA"/>
</dbReference>
<comment type="caution">
    <text evidence="1">The sequence shown here is derived from an EMBL/GenBank/DDBJ whole genome shotgun (WGS) entry which is preliminary data.</text>
</comment>
<feature type="non-terminal residue" evidence="1">
    <location>
        <position position="54"/>
    </location>
</feature>
<sequence length="54" mass="5938">MVERAPVCILLQLHFAQSASSSGKQVCIVPALVCHARCWLFLRGDTRLSMLLAP</sequence>
<gene>
    <name evidence="1" type="ORF">P7K49_025760</name>
</gene>
<accession>A0ABQ9UII9</accession>
<organism evidence="1 2">
    <name type="scientific">Saguinus oedipus</name>
    <name type="common">Cotton-top tamarin</name>
    <name type="synonym">Oedipomidas oedipus</name>
    <dbReference type="NCBI Taxonomy" id="9490"/>
    <lineage>
        <taxon>Eukaryota</taxon>
        <taxon>Metazoa</taxon>
        <taxon>Chordata</taxon>
        <taxon>Craniata</taxon>
        <taxon>Vertebrata</taxon>
        <taxon>Euteleostomi</taxon>
        <taxon>Mammalia</taxon>
        <taxon>Eutheria</taxon>
        <taxon>Euarchontoglires</taxon>
        <taxon>Primates</taxon>
        <taxon>Haplorrhini</taxon>
        <taxon>Platyrrhini</taxon>
        <taxon>Cebidae</taxon>
        <taxon>Callitrichinae</taxon>
        <taxon>Saguinus</taxon>
    </lineage>
</organism>
<evidence type="ECO:0000313" key="1">
    <source>
        <dbReference type="EMBL" id="KAK2096726.1"/>
    </source>
</evidence>
<evidence type="ECO:0000313" key="2">
    <source>
        <dbReference type="Proteomes" id="UP001266305"/>
    </source>
</evidence>
<name>A0ABQ9UII9_SAGOE</name>
<keyword evidence="2" id="KW-1185">Reference proteome</keyword>
<dbReference type="Proteomes" id="UP001266305">
    <property type="component" value="Unassembled WGS sequence"/>
</dbReference>